<evidence type="ECO:0000259" key="2">
    <source>
        <dbReference type="Pfam" id="PF07727"/>
    </source>
</evidence>
<feature type="compositionally biased region" description="Low complexity" evidence="1">
    <location>
        <begin position="77"/>
        <end position="86"/>
    </location>
</feature>
<organism evidence="3">
    <name type="scientific">Tanacetum cinerariifolium</name>
    <name type="common">Dalmatian daisy</name>
    <name type="synonym">Chrysanthemum cinerariifolium</name>
    <dbReference type="NCBI Taxonomy" id="118510"/>
    <lineage>
        <taxon>Eukaryota</taxon>
        <taxon>Viridiplantae</taxon>
        <taxon>Streptophyta</taxon>
        <taxon>Embryophyta</taxon>
        <taxon>Tracheophyta</taxon>
        <taxon>Spermatophyta</taxon>
        <taxon>Magnoliopsida</taxon>
        <taxon>eudicotyledons</taxon>
        <taxon>Gunneridae</taxon>
        <taxon>Pentapetalae</taxon>
        <taxon>asterids</taxon>
        <taxon>campanulids</taxon>
        <taxon>Asterales</taxon>
        <taxon>Asteraceae</taxon>
        <taxon>Asteroideae</taxon>
        <taxon>Anthemideae</taxon>
        <taxon>Anthemidinae</taxon>
        <taxon>Tanacetum</taxon>
    </lineage>
</organism>
<protein>
    <submittedName>
        <fullName evidence="3">Copia protein</fullName>
    </submittedName>
</protein>
<proteinExistence type="predicted"/>
<evidence type="ECO:0000313" key="3">
    <source>
        <dbReference type="EMBL" id="GEU65861.1"/>
    </source>
</evidence>
<dbReference type="EMBL" id="BKCJ010005280">
    <property type="protein sequence ID" value="GEU65861.1"/>
    <property type="molecule type" value="Genomic_DNA"/>
</dbReference>
<feature type="region of interest" description="Disordered" evidence="1">
    <location>
        <begin position="77"/>
        <end position="111"/>
    </location>
</feature>
<accession>A0A6L2LVM1</accession>
<dbReference type="Pfam" id="PF07727">
    <property type="entry name" value="RVT_2"/>
    <property type="match status" value="1"/>
</dbReference>
<dbReference type="AlphaFoldDB" id="A0A6L2LVM1"/>
<sequence length="243" mass="27480">MTTLAENVIIAEADNRPPMLDKILNGPLVYGTIEVDVVTRTKTYEELYDKEKLQDDCDIRATNIVLQGLPPDVFSCQPSRESSSSSLDENIQQSLEEVRVPSSNTQSVSNNMVPNVDKASTSHNVFNECLEDAYFDAIGYSQQEGIDYDETFTPVTRIEAIRLFLAYAAHKDFIVFQKDVKTAFLNGILKHEVYVGQPSGFVSKKYPDYVYALDKALYSLKQAPRAWYDVLSQFLIDSDFQKD</sequence>
<reference evidence="3" key="1">
    <citation type="journal article" date="2019" name="Sci. Rep.">
        <title>Draft genome of Tanacetum cinerariifolium, the natural source of mosquito coil.</title>
        <authorList>
            <person name="Yamashiro T."/>
            <person name="Shiraishi A."/>
            <person name="Satake H."/>
            <person name="Nakayama K."/>
        </authorList>
    </citation>
    <scope>NUCLEOTIDE SEQUENCE</scope>
</reference>
<gene>
    <name evidence="3" type="ORF">Tci_037839</name>
</gene>
<evidence type="ECO:0000256" key="1">
    <source>
        <dbReference type="SAM" id="MobiDB-lite"/>
    </source>
</evidence>
<comment type="caution">
    <text evidence="3">The sequence shown here is derived from an EMBL/GenBank/DDBJ whole genome shotgun (WGS) entry which is preliminary data.</text>
</comment>
<dbReference type="InterPro" id="IPR013103">
    <property type="entry name" value="RVT_2"/>
</dbReference>
<name>A0A6L2LVM1_TANCI</name>
<feature type="compositionally biased region" description="Polar residues" evidence="1">
    <location>
        <begin position="87"/>
        <end position="111"/>
    </location>
</feature>
<feature type="domain" description="Reverse transcriptase Ty1/copia-type" evidence="2">
    <location>
        <begin position="135"/>
        <end position="242"/>
    </location>
</feature>